<keyword evidence="3" id="KW-1185">Reference proteome</keyword>
<comment type="caution">
    <text evidence="2">The sequence shown here is derived from an EMBL/GenBank/DDBJ whole genome shotgun (WGS) entry which is preliminary data.</text>
</comment>
<name>A0A9K3LN96_9STRA</name>
<dbReference type="EMBL" id="JAGRRH010000009">
    <property type="protein sequence ID" value="KAG7365117.1"/>
    <property type="molecule type" value="Genomic_DNA"/>
</dbReference>
<dbReference type="Pfam" id="PF13843">
    <property type="entry name" value="DDE_Tnp_1_7"/>
    <property type="match status" value="1"/>
</dbReference>
<dbReference type="InterPro" id="IPR029526">
    <property type="entry name" value="PGBD"/>
</dbReference>
<reference evidence="2" key="1">
    <citation type="journal article" date="2021" name="Sci. Rep.">
        <title>Diploid genomic architecture of Nitzschia inconspicua, an elite biomass production diatom.</title>
        <authorList>
            <person name="Oliver A."/>
            <person name="Podell S."/>
            <person name="Pinowska A."/>
            <person name="Traller J.C."/>
            <person name="Smith S.R."/>
            <person name="McClure R."/>
            <person name="Beliaev A."/>
            <person name="Bohutskyi P."/>
            <person name="Hill E.A."/>
            <person name="Rabines A."/>
            <person name="Zheng H."/>
            <person name="Allen L.Z."/>
            <person name="Kuo A."/>
            <person name="Grigoriev I.V."/>
            <person name="Allen A.E."/>
            <person name="Hazlebeck D."/>
            <person name="Allen E.E."/>
        </authorList>
    </citation>
    <scope>NUCLEOTIDE SEQUENCE</scope>
    <source>
        <strain evidence="2">Hildebrandi</strain>
    </source>
</reference>
<dbReference type="AlphaFoldDB" id="A0A9K3LN96"/>
<sequence length="445" mass="48382">MSQATNGSCPAARKAPNKVSSLIVGAKCQAKACMVTDLSECSRRYGSSAKTKILEGVVLESISMKNPTTNRTANHVRARYDLGGGHLKDVTLHIRSVEVVSESVRANPSPAAGLLHLPSPVTAPAMDPALSPPTEVGAATLPPTPAPAVAPAVAPSPAVPVVTTHEVDWFIDDEAVLHPIGQPTPRRSWSIKTPIGDVLQAGSNADKRLTKMDVFLLAFPPESLVSICRNTNVVLEATGIPTTTVGELLKFFGIIILATRFEFESRASLWSMTPLSTFIPAPNFGRAMSRDRFDEIWSCLRWGNQPSERPESMSSEHYRWLLVDDFVEEFNAHMAQAFAPSEHICVDESISRWYGQGGHWINMGLPMYVAIDRKPENGCEIQNAACGQCGVMLRLKLVKTAAEESTTTHVHDDGLLHGTVVIMEKIDNPTRLSQLLVTNFLSTTR</sequence>
<reference evidence="2" key="2">
    <citation type="submission" date="2021-04" db="EMBL/GenBank/DDBJ databases">
        <authorList>
            <person name="Podell S."/>
        </authorList>
    </citation>
    <scope>NUCLEOTIDE SEQUENCE</scope>
    <source>
        <strain evidence="2">Hildebrandi</strain>
    </source>
</reference>
<dbReference type="OrthoDB" id="43579at2759"/>
<protein>
    <submittedName>
        <fullName evidence="2">Transposase IS4</fullName>
    </submittedName>
</protein>
<evidence type="ECO:0000259" key="1">
    <source>
        <dbReference type="Pfam" id="PF13843"/>
    </source>
</evidence>
<gene>
    <name evidence="2" type="ORF">IV203_038320</name>
</gene>
<feature type="domain" description="PiggyBac transposable element-derived protein" evidence="1">
    <location>
        <begin position="212"/>
        <end position="408"/>
    </location>
</feature>
<dbReference type="Proteomes" id="UP000693970">
    <property type="component" value="Unassembled WGS sequence"/>
</dbReference>
<proteinExistence type="predicted"/>
<organism evidence="2 3">
    <name type="scientific">Nitzschia inconspicua</name>
    <dbReference type="NCBI Taxonomy" id="303405"/>
    <lineage>
        <taxon>Eukaryota</taxon>
        <taxon>Sar</taxon>
        <taxon>Stramenopiles</taxon>
        <taxon>Ochrophyta</taxon>
        <taxon>Bacillariophyta</taxon>
        <taxon>Bacillariophyceae</taxon>
        <taxon>Bacillariophycidae</taxon>
        <taxon>Bacillariales</taxon>
        <taxon>Bacillariaceae</taxon>
        <taxon>Nitzschia</taxon>
    </lineage>
</organism>
<evidence type="ECO:0000313" key="3">
    <source>
        <dbReference type="Proteomes" id="UP000693970"/>
    </source>
</evidence>
<dbReference type="PANTHER" id="PTHR46599">
    <property type="entry name" value="PIGGYBAC TRANSPOSABLE ELEMENT-DERIVED PROTEIN 4"/>
    <property type="match status" value="1"/>
</dbReference>
<dbReference type="PANTHER" id="PTHR46599:SF3">
    <property type="entry name" value="PIGGYBAC TRANSPOSABLE ELEMENT-DERIVED PROTEIN 4"/>
    <property type="match status" value="1"/>
</dbReference>
<accession>A0A9K3LN96</accession>
<evidence type="ECO:0000313" key="2">
    <source>
        <dbReference type="EMBL" id="KAG7365117.1"/>
    </source>
</evidence>